<feature type="signal peptide" evidence="2">
    <location>
        <begin position="1"/>
        <end position="26"/>
    </location>
</feature>
<reference evidence="3 4" key="1">
    <citation type="submission" date="2016-10" db="EMBL/GenBank/DDBJ databases">
        <authorList>
            <person name="de Groot N.N."/>
        </authorList>
    </citation>
    <scope>NUCLEOTIDE SEQUENCE [LARGE SCALE GENOMIC DNA]</scope>
    <source>
        <strain evidence="3 4">DSM 22489</strain>
    </source>
</reference>
<accession>A0A1H5Z4E3</accession>
<evidence type="ECO:0000256" key="2">
    <source>
        <dbReference type="SAM" id="SignalP"/>
    </source>
</evidence>
<dbReference type="AlphaFoldDB" id="A0A1H5Z4E3"/>
<protein>
    <submittedName>
        <fullName evidence="3">Uncharacterized protein</fullName>
    </submittedName>
</protein>
<proteinExistence type="predicted"/>
<evidence type="ECO:0000313" key="3">
    <source>
        <dbReference type="EMBL" id="SEG31198.1"/>
    </source>
</evidence>
<feature type="region of interest" description="Disordered" evidence="1">
    <location>
        <begin position="257"/>
        <end position="302"/>
    </location>
</feature>
<sequence length="302" mass="33072">MRLKPHFGAPAFAAALALLLSCAIHAQEPAKAATDETGRSNSPFSRSEADLPKGPAPRLGEHPDLSGYWVPSHAPADKPVGNLGKDFPGYKLPFTPAGEKAHKYNVEHTVDPEALCIVGGLPRHNASGLPFQLLQGQDHAVFLYWYTTYRLVPFDGSKHSDDPDPSFFGEEIGSWDGDTFVIDSTGFKQERTWADENANPHSDAQHVLERWTRPDAGHLHLEMVVNDSKFYTEPVHYQRTWLLGKPGDEVHEYSCSEDNVDAPHLGPGPGKIGADGQRGFDKLTPLPPPPTKDHPAVTSIPQ</sequence>
<feature type="chain" id="PRO_5009291260" evidence="2">
    <location>
        <begin position="27"/>
        <end position="302"/>
    </location>
</feature>
<organism evidence="3 4">
    <name type="scientific">Bryocella elongata</name>
    <dbReference type="NCBI Taxonomy" id="863522"/>
    <lineage>
        <taxon>Bacteria</taxon>
        <taxon>Pseudomonadati</taxon>
        <taxon>Acidobacteriota</taxon>
        <taxon>Terriglobia</taxon>
        <taxon>Terriglobales</taxon>
        <taxon>Acidobacteriaceae</taxon>
        <taxon>Bryocella</taxon>
    </lineage>
</organism>
<dbReference type="EMBL" id="FNVA01000004">
    <property type="protein sequence ID" value="SEG31198.1"/>
    <property type="molecule type" value="Genomic_DNA"/>
</dbReference>
<dbReference type="PROSITE" id="PS51257">
    <property type="entry name" value="PROKAR_LIPOPROTEIN"/>
    <property type="match status" value="1"/>
</dbReference>
<keyword evidence="4" id="KW-1185">Reference proteome</keyword>
<dbReference type="RefSeq" id="WP_103933357.1">
    <property type="nucleotide sequence ID" value="NZ_FNVA01000004.1"/>
</dbReference>
<dbReference type="Proteomes" id="UP000236728">
    <property type="component" value="Unassembled WGS sequence"/>
</dbReference>
<dbReference type="OrthoDB" id="109287at2"/>
<evidence type="ECO:0000256" key="1">
    <source>
        <dbReference type="SAM" id="MobiDB-lite"/>
    </source>
</evidence>
<name>A0A1H5Z4E3_9BACT</name>
<gene>
    <name evidence="3" type="ORF">SAMN05421819_2449</name>
</gene>
<feature type="region of interest" description="Disordered" evidence="1">
    <location>
        <begin position="30"/>
        <end position="71"/>
    </location>
</feature>
<keyword evidence="2" id="KW-0732">Signal</keyword>
<evidence type="ECO:0000313" key="4">
    <source>
        <dbReference type="Proteomes" id="UP000236728"/>
    </source>
</evidence>